<dbReference type="SMART" id="SM00717">
    <property type="entry name" value="SANT"/>
    <property type="match status" value="2"/>
</dbReference>
<dbReference type="SUPFAM" id="SSF46689">
    <property type="entry name" value="Homeodomain-like"/>
    <property type="match status" value="1"/>
</dbReference>
<dbReference type="AlphaFoldDB" id="A0A8B7D5D9"/>
<keyword evidence="2" id="KW-0677">Repeat</keyword>
<keyword evidence="3" id="KW-0238">DNA-binding</keyword>
<dbReference type="FunFam" id="1.10.10.60:FF:000381">
    <property type="entry name" value="Transcription factor MYB119"/>
    <property type="match status" value="1"/>
</dbReference>
<comment type="subcellular location">
    <subcellularLocation>
        <location evidence="1">Nucleus</location>
    </subcellularLocation>
</comment>
<feature type="domain" description="Myb-like" evidence="5">
    <location>
        <begin position="123"/>
        <end position="174"/>
    </location>
</feature>
<feature type="domain" description="SANT" evidence="6">
    <location>
        <begin position="178"/>
        <end position="229"/>
    </location>
</feature>
<evidence type="ECO:0000259" key="7">
    <source>
        <dbReference type="PROSITE" id="PS51294"/>
    </source>
</evidence>
<feature type="compositionally biased region" description="Polar residues" evidence="4">
    <location>
        <begin position="213"/>
        <end position="222"/>
    </location>
</feature>
<sequence length="459" mass="50947">MAEVVDKISDEISEKAPYYLWPLTPLERFLFGERELHVSKKPTPREANKVVLSSDANAHCGDPLGAIGVLPTGVFPTGVLLDESGFCEGFVGGNDEEVEEGLKCTEAKRRTSISSSSRSYAADIKLVKGQWTAEEDSLLIRLVEQHGVGKWSQIAKKLVGRIGKQCRERWHNHLRPDIKKNPWSEEEERLLVEAHKKVGNRWAEIAKQIPGRTENSIKNHWNATKRRQNSKRKTKKKASQAETSQPSILLEYIRSNTSKETSTTMTTPSTTPPNQLKITFPNPSEPMFACNFSASTTRNMAGEMLAMQNYIDTSCSQQPASESVLENGLHVKDIQEPRMLESLEFMGMDGDDDEFMGMDGHTFLATPPAPNFLYEKASPPPTGSHDTPMSGGSSLHADTYLSYLLNGPPLTSLSVAESDTSEVLADDVKRDMDLLEMISSSQFSSSQRSCSDGSFTYLY</sequence>
<gene>
    <name evidence="9" type="primary">LOC103724161</name>
</gene>
<dbReference type="InterPro" id="IPR017884">
    <property type="entry name" value="SANT_dom"/>
</dbReference>
<feature type="domain" description="HTH myb-type" evidence="7">
    <location>
        <begin position="179"/>
        <end position="229"/>
    </location>
</feature>
<dbReference type="CDD" id="cd00167">
    <property type="entry name" value="SANT"/>
    <property type="match status" value="2"/>
</dbReference>
<dbReference type="OrthoDB" id="2143914at2759"/>
<evidence type="ECO:0000259" key="5">
    <source>
        <dbReference type="PROSITE" id="PS50090"/>
    </source>
</evidence>
<dbReference type="PANTHER" id="PTHR45614">
    <property type="entry name" value="MYB PROTEIN-RELATED"/>
    <property type="match status" value="1"/>
</dbReference>
<evidence type="ECO:0000256" key="3">
    <source>
        <dbReference type="ARBA" id="ARBA00023125"/>
    </source>
</evidence>
<proteinExistence type="predicted"/>
<dbReference type="Proteomes" id="UP000228380">
    <property type="component" value="Chromosome 17"/>
</dbReference>
<feature type="domain" description="HTH myb-type" evidence="7">
    <location>
        <begin position="123"/>
        <end position="178"/>
    </location>
</feature>
<dbReference type="InterPro" id="IPR009057">
    <property type="entry name" value="Homeodomain-like_sf"/>
</dbReference>
<dbReference type="Gene3D" id="1.10.10.60">
    <property type="entry name" value="Homeodomain-like"/>
    <property type="match status" value="2"/>
</dbReference>
<feature type="domain" description="Myb-like" evidence="5">
    <location>
        <begin position="175"/>
        <end position="225"/>
    </location>
</feature>
<dbReference type="PANTHER" id="PTHR45614:SF218">
    <property type="entry name" value="TRANSCRIPTION FACTOR MYB119-RELATED"/>
    <property type="match status" value="1"/>
</dbReference>
<dbReference type="PROSITE" id="PS50090">
    <property type="entry name" value="MYB_LIKE"/>
    <property type="match status" value="2"/>
</dbReference>
<evidence type="ECO:0000256" key="1">
    <source>
        <dbReference type="ARBA" id="ARBA00004123"/>
    </source>
</evidence>
<dbReference type="KEGG" id="pda:103724161"/>
<reference evidence="8" key="1">
    <citation type="journal article" date="2019" name="Nat. Commun.">
        <title>Genome-wide association mapping of date palm fruit traits.</title>
        <authorList>
            <person name="Hazzouri K.M."/>
            <person name="Gros-Balthazard M."/>
            <person name="Flowers J.M."/>
            <person name="Copetti D."/>
            <person name="Lemansour A."/>
            <person name="Lebrun M."/>
            <person name="Masmoudi K."/>
            <person name="Ferrand S."/>
            <person name="Dhar M.I."/>
            <person name="Fresquez Z.A."/>
            <person name="Rosas U."/>
            <person name="Zhang J."/>
            <person name="Talag J."/>
            <person name="Lee S."/>
            <person name="Kudrna D."/>
            <person name="Powell R.F."/>
            <person name="Leitch I.J."/>
            <person name="Krueger R.R."/>
            <person name="Wing R.A."/>
            <person name="Amiri K.M.A."/>
            <person name="Purugganan M.D."/>
        </authorList>
    </citation>
    <scope>NUCLEOTIDE SEQUENCE [LARGE SCALE GENOMIC DNA]</scope>
    <source>
        <strain evidence="8">cv. Khalas</strain>
    </source>
</reference>
<feature type="region of interest" description="Disordered" evidence="4">
    <location>
        <begin position="213"/>
        <end position="248"/>
    </location>
</feature>
<dbReference type="FunFam" id="1.10.10.60:FF:000010">
    <property type="entry name" value="Transcriptional activator Myb isoform A"/>
    <property type="match status" value="1"/>
</dbReference>
<accession>A0A8B7D5D9</accession>
<evidence type="ECO:0000259" key="6">
    <source>
        <dbReference type="PROSITE" id="PS51293"/>
    </source>
</evidence>
<dbReference type="PROSITE" id="PS51293">
    <property type="entry name" value="SANT"/>
    <property type="match status" value="1"/>
</dbReference>
<dbReference type="InterPro" id="IPR001005">
    <property type="entry name" value="SANT/Myb"/>
</dbReference>
<dbReference type="PROSITE" id="PS51294">
    <property type="entry name" value="HTH_MYB"/>
    <property type="match status" value="2"/>
</dbReference>
<evidence type="ECO:0000256" key="2">
    <source>
        <dbReference type="ARBA" id="ARBA00022737"/>
    </source>
</evidence>
<evidence type="ECO:0000256" key="4">
    <source>
        <dbReference type="SAM" id="MobiDB-lite"/>
    </source>
</evidence>
<reference evidence="9" key="2">
    <citation type="submission" date="2025-08" db="UniProtKB">
        <authorList>
            <consortium name="RefSeq"/>
        </authorList>
    </citation>
    <scope>IDENTIFICATION</scope>
    <source>
        <tissue evidence="9">Young leaves</tissue>
    </source>
</reference>
<evidence type="ECO:0000313" key="8">
    <source>
        <dbReference type="Proteomes" id="UP000228380"/>
    </source>
</evidence>
<evidence type="ECO:0000313" key="9">
    <source>
        <dbReference type="RefSeq" id="XP_008813555.2"/>
    </source>
</evidence>
<keyword evidence="8" id="KW-1185">Reference proteome</keyword>
<dbReference type="GO" id="GO:0000981">
    <property type="term" value="F:DNA-binding transcription factor activity, RNA polymerase II-specific"/>
    <property type="evidence" value="ECO:0007669"/>
    <property type="project" value="TreeGrafter"/>
</dbReference>
<dbReference type="GO" id="GO:0000978">
    <property type="term" value="F:RNA polymerase II cis-regulatory region sequence-specific DNA binding"/>
    <property type="evidence" value="ECO:0007669"/>
    <property type="project" value="TreeGrafter"/>
</dbReference>
<protein>
    <submittedName>
        <fullName evidence="9">Transcription factor MYB119-like</fullName>
    </submittedName>
</protein>
<dbReference type="GeneID" id="103724161"/>
<name>A0A8B7D5D9_PHODC</name>
<feature type="compositionally biased region" description="Basic residues" evidence="4">
    <location>
        <begin position="223"/>
        <end position="238"/>
    </location>
</feature>
<dbReference type="Pfam" id="PF13921">
    <property type="entry name" value="Myb_DNA-bind_6"/>
    <property type="match status" value="1"/>
</dbReference>
<dbReference type="InterPro" id="IPR050560">
    <property type="entry name" value="MYB_TF"/>
</dbReference>
<organism evidence="8 9">
    <name type="scientific">Phoenix dactylifera</name>
    <name type="common">Date palm</name>
    <dbReference type="NCBI Taxonomy" id="42345"/>
    <lineage>
        <taxon>Eukaryota</taxon>
        <taxon>Viridiplantae</taxon>
        <taxon>Streptophyta</taxon>
        <taxon>Embryophyta</taxon>
        <taxon>Tracheophyta</taxon>
        <taxon>Spermatophyta</taxon>
        <taxon>Magnoliopsida</taxon>
        <taxon>Liliopsida</taxon>
        <taxon>Arecaceae</taxon>
        <taxon>Coryphoideae</taxon>
        <taxon>Phoeniceae</taxon>
        <taxon>Phoenix</taxon>
    </lineage>
</organism>
<dbReference type="InterPro" id="IPR017930">
    <property type="entry name" value="Myb_dom"/>
</dbReference>
<dbReference type="RefSeq" id="XP_008813555.2">
    <property type="nucleotide sequence ID" value="XM_008815333.2"/>
</dbReference>
<dbReference type="GO" id="GO:0005634">
    <property type="term" value="C:nucleus"/>
    <property type="evidence" value="ECO:0007669"/>
    <property type="project" value="UniProtKB-SubCell"/>
</dbReference>